<protein>
    <submittedName>
        <fullName evidence="1">ADP-ribosylation/Crystallin J1</fullName>
    </submittedName>
</protein>
<evidence type="ECO:0000313" key="2">
    <source>
        <dbReference type="Proteomes" id="UP000265618"/>
    </source>
</evidence>
<evidence type="ECO:0000313" key="1">
    <source>
        <dbReference type="EMBL" id="GIQ83423.1"/>
    </source>
</evidence>
<gene>
    <name evidence="1" type="ORF">KIPB_004741</name>
</gene>
<dbReference type="OrthoDB" id="524326at2759"/>
<dbReference type="EMBL" id="BDIP01001044">
    <property type="protein sequence ID" value="GIQ83423.1"/>
    <property type="molecule type" value="Genomic_DNA"/>
</dbReference>
<sequence length="177" mass="19025">MVQGGVTQLESPPTFHPSSIMCLHSTSHGGREGTAGGTTEIVGDVILKGKRQYWGVPNMHYHQGMQAGENTLNLQCARLVLREMAQGPYNPDTFLSDYVAYMTADPPAYNDTYAESYHRGFFDNMQGGKDLHECGASTHDTASIGGGDNCHRGAVLGVILGLCAADREADALSMNPF</sequence>
<name>A0A9K3CW67_9EUKA</name>
<accession>A0A9K3CW67</accession>
<keyword evidence="2" id="KW-1185">Reference proteome</keyword>
<dbReference type="Pfam" id="PF03747">
    <property type="entry name" value="ADP_ribosyl_GH"/>
    <property type="match status" value="1"/>
</dbReference>
<reference evidence="1 2" key="1">
    <citation type="journal article" date="2018" name="PLoS ONE">
        <title>The draft genome of Kipferlia bialata reveals reductive genome evolution in fornicate parasites.</title>
        <authorList>
            <person name="Tanifuji G."/>
            <person name="Takabayashi S."/>
            <person name="Kume K."/>
            <person name="Takagi M."/>
            <person name="Nakayama T."/>
            <person name="Kamikawa R."/>
            <person name="Inagaki Y."/>
            <person name="Hashimoto T."/>
        </authorList>
    </citation>
    <scope>NUCLEOTIDE SEQUENCE [LARGE SCALE GENOMIC DNA]</scope>
    <source>
        <strain evidence="1">NY0173</strain>
    </source>
</reference>
<proteinExistence type="predicted"/>
<organism evidence="1 2">
    <name type="scientific">Kipferlia bialata</name>
    <dbReference type="NCBI Taxonomy" id="797122"/>
    <lineage>
        <taxon>Eukaryota</taxon>
        <taxon>Metamonada</taxon>
        <taxon>Carpediemonas-like organisms</taxon>
        <taxon>Kipferlia</taxon>
    </lineage>
</organism>
<comment type="caution">
    <text evidence="1">The sequence shown here is derived from an EMBL/GenBank/DDBJ whole genome shotgun (WGS) entry which is preliminary data.</text>
</comment>
<dbReference type="AlphaFoldDB" id="A0A9K3CW67"/>
<dbReference type="Proteomes" id="UP000265618">
    <property type="component" value="Unassembled WGS sequence"/>
</dbReference>
<dbReference type="InterPro" id="IPR005502">
    <property type="entry name" value="Ribosyl_crysJ1"/>
</dbReference>